<name>A0ABU7WQP2_9ACTN</name>
<dbReference type="Proteomes" id="UP001348265">
    <property type="component" value="Unassembled WGS sequence"/>
</dbReference>
<evidence type="ECO:0000259" key="1">
    <source>
        <dbReference type="Pfam" id="PF13577"/>
    </source>
</evidence>
<gene>
    <name evidence="2" type="ORF">RB636_11055</name>
</gene>
<dbReference type="RefSeq" id="WP_331786331.1">
    <property type="nucleotide sequence ID" value="NZ_JAVFKM010000004.1"/>
</dbReference>
<dbReference type="SUPFAM" id="SSF54427">
    <property type="entry name" value="NTF2-like"/>
    <property type="match status" value="1"/>
</dbReference>
<keyword evidence="3" id="KW-1185">Reference proteome</keyword>
<evidence type="ECO:0000313" key="3">
    <source>
        <dbReference type="Proteomes" id="UP001348265"/>
    </source>
</evidence>
<dbReference type="InterPro" id="IPR032710">
    <property type="entry name" value="NTF2-like_dom_sf"/>
</dbReference>
<proteinExistence type="predicted"/>
<dbReference type="Gene3D" id="3.10.450.50">
    <property type="match status" value="1"/>
</dbReference>
<protein>
    <submittedName>
        <fullName evidence="2">Nuclear transport factor 2 family protein</fullName>
    </submittedName>
</protein>
<organism evidence="2 3">
    <name type="scientific">Streptomyces chrestomyceticus</name>
    <dbReference type="NCBI Taxonomy" id="68185"/>
    <lineage>
        <taxon>Bacteria</taxon>
        <taxon>Bacillati</taxon>
        <taxon>Actinomycetota</taxon>
        <taxon>Actinomycetes</taxon>
        <taxon>Kitasatosporales</taxon>
        <taxon>Streptomycetaceae</taxon>
        <taxon>Streptomyces</taxon>
    </lineage>
</organism>
<dbReference type="Pfam" id="PF13577">
    <property type="entry name" value="SnoaL_4"/>
    <property type="match status" value="1"/>
</dbReference>
<comment type="caution">
    <text evidence="2">The sequence shown here is derived from an EMBL/GenBank/DDBJ whole genome shotgun (WGS) entry which is preliminary data.</text>
</comment>
<dbReference type="InterPro" id="IPR037401">
    <property type="entry name" value="SnoaL-like"/>
</dbReference>
<dbReference type="EMBL" id="JAVFKM010000004">
    <property type="protein sequence ID" value="MEF3113732.1"/>
    <property type="molecule type" value="Genomic_DNA"/>
</dbReference>
<sequence length="140" mass="15876">MIDNRAEIQDLNTRYAIAFDSRQLDESVNCWAEDGILDETEGGFGLFEGREAIRAFFRDSLMANSTHVVHMMFNHLITSIEGDHGEGRVNCLVEIMKTDGSYARAHVTYHDRYVRVAGRWKFASRVVTSAFPHEPLTHAG</sequence>
<feature type="domain" description="SnoaL-like" evidence="1">
    <location>
        <begin position="3"/>
        <end position="125"/>
    </location>
</feature>
<accession>A0ABU7WQP2</accession>
<evidence type="ECO:0000313" key="2">
    <source>
        <dbReference type="EMBL" id="MEF3113732.1"/>
    </source>
</evidence>
<dbReference type="CDD" id="cd00531">
    <property type="entry name" value="NTF2_like"/>
    <property type="match status" value="1"/>
</dbReference>
<reference evidence="2 3" key="1">
    <citation type="submission" date="2023-08" db="EMBL/GenBank/DDBJ databases">
        <authorList>
            <person name="Sharma P."/>
            <person name="Verma V."/>
            <person name="Mohan M.K."/>
            <person name="Dubey A.K."/>
        </authorList>
    </citation>
    <scope>NUCLEOTIDE SEQUENCE [LARGE SCALE GENOMIC DNA]</scope>
    <source>
        <strain evidence="2 3">ADP4</strain>
    </source>
</reference>